<evidence type="ECO:0000313" key="9">
    <source>
        <dbReference type="EMBL" id="RIA47459.1"/>
    </source>
</evidence>
<accession>A0A397PHV1</accession>
<evidence type="ECO:0000256" key="6">
    <source>
        <dbReference type="ARBA" id="ARBA00033409"/>
    </source>
</evidence>
<dbReference type="Gene3D" id="1.20.1440.120">
    <property type="entry name" value="Recombination protein O, C-terminal domain"/>
    <property type="match status" value="1"/>
</dbReference>
<dbReference type="NCBIfam" id="TIGR00613">
    <property type="entry name" value="reco"/>
    <property type="match status" value="1"/>
</dbReference>
<comment type="similarity">
    <text evidence="1 7">Belongs to the RecO family.</text>
</comment>
<protein>
    <recommendedName>
        <fullName evidence="2 7">DNA repair protein RecO</fullName>
    </recommendedName>
    <alternativeName>
        <fullName evidence="6 7">Recombination protein O</fullName>
    </alternativeName>
</protein>
<organism evidence="9 10">
    <name type="scientific">Dichotomicrobium thermohalophilum</name>
    <dbReference type="NCBI Taxonomy" id="933063"/>
    <lineage>
        <taxon>Bacteria</taxon>
        <taxon>Pseudomonadati</taxon>
        <taxon>Pseudomonadota</taxon>
        <taxon>Alphaproteobacteria</taxon>
        <taxon>Hyphomicrobiales</taxon>
        <taxon>Hyphomicrobiaceae</taxon>
        <taxon>Dichotomicrobium</taxon>
    </lineage>
</organism>
<keyword evidence="4 7" id="KW-0233">DNA recombination</keyword>
<evidence type="ECO:0000256" key="5">
    <source>
        <dbReference type="ARBA" id="ARBA00023204"/>
    </source>
</evidence>
<evidence type="ECO:0000256" key="7">
    <source>
        <dbReference type="HAMAP-Rule" id="MF_00201"/>
    </source>
</evidence>
<proteinExistence type="inferred from homology"/>
<evidence type="ECO:0000313" key="10">
    <source>
        <dbReference type="Proteomes" id="UP000266273"/>
    </source>
</evidence>
<evidence type="ECO:0000256" key="1">
    <source>
        <dbReference type="ARBA" id="ARBA00007452"/>
    </source>
</evidence>
<dbReference type="GO" id="GO:0006310">
    <property type="term" value="P:DNA recombination"/>
    <property type="evidence" value="ECO:0007669"/>
    <property type="project" value="UniProtKB-UniRule"/>
</dbReference>
<dbReference type="PANTHER" id="PTHR33991">
    <property type="entry name" value="DNA REPAIR PROTEIN RECO"/>
    <property type="match status" value="1"/>
</dbReference>
<evidence type="ECO:0000256" key="2">
    <source>
        <dbReference type="ARBA" id="ARBA00021310"/>
    </source>
</evidence>
<dbReference type="SUPFAM" id="SSF50249">
    <property type="entry name" value="Nucleic acid-binding proteins"/>
    <property type="match status" value="1"/>
</dbReference>
<reference evidence="9 10" key="1">
    <citation type="submission" date="2018-08" db="EMBL/GenBank/DDBJ databases">
        <title>Genomic Encyclopedia of Archaeal and Bacterial Type Strains, Phase II (KMG-II): from individual species to whole genera.</title>
        <authorList>
            <person name="Goeker M."/>
        </authorList>
    </citation>
    <scope>NUCLEOTIDE SEQUENCE [LARGE SCALE GENOMIC DNA]</scope>
    <source>
        <strain evidence="9 10">DSM 5002</strain>
    </source>
</reference>
<dbReference type="InterPro" id="IPR042242">
    <property type="entry name" value="RecO_C"/>
</dbReference>
<evidence type="ECO:0000256" key="3">
    <source>
        <dbReference type="ARBA" id="ARBA00022763"/>
    </source>
</evidence>
<gene>
    <name evidence="7" type="primary">recO</name>
    <name evidence="9" type="ORF">BXY53_2540</name>
</gene>
<dbReference type="EMBL" id="QXDF01000003">
    <property type="protein sequence ID" value="RIA47459.1"/>
    <property type="molecule type" value="Genomic_DNA"/>
</dbReference>
<comment type="caution">
    <text evidence="9">The sequence shown here is derived from an EMBL/GenBank/DDBJ whole genome shotgun (WGS) entry which is preliminary data.</text>
</comment>
<evidence type="ECO:0000256" key="4">
    <source>
        <dbReference type="ARBA" id="ARBA00023172"/>
    </source>
</evidence>
<dbReference type="SUPFAM" id="SSF57863">
    <property type="entry name" value="ArfGap/RecO-like zinc finger"/>
    <property type="match status" value="1"/>
</dbReference>
<dbReference type="InterPro" id="IPR003717">
    <property type="entry name" value="RecO"/>
</dbReference>
<dbReference type="OrthoDB" id="9804792at2"/>
<dbReference type="GO" id="GO:0006302">
    <property type="term" value="P:double-strand break repair"/>
    <property type="evidence" value="ECO:0007669"/>
    <property type="project" value="TreeGrafter"/>
</dbReference>
<dbReference type="InterPro" id="IPR012340">
    <property type="entry name" value="NA-bd_OB-fold"/>
</dbReference>
<evidence type="ECO:0000259" key="8">
    <source>
        <dbReference type="Pfam" id="PF11967"/>
    </source>
</evidence>
<dbReference type="HAMAP" id="MF_00201">
    <property type="entry name" value="RecO"/>
    <property type="match status" value="1"/>
</dbReference>
<keyword evidence="5 7" id="KW-0234">DNA repair</keyword>
<dbReference type="Pfam" id="PF11967">
    <property type="entry name" value="RecO_N"/>
    <property type="match status" value="1"/>
</dbReference>
<sequence length="245" mass="26863">MQWTDEGIVLSVRPHGETAAIAELLTREHGRHLGLVHGGRSRRLRPVLQPGNAVRALWRARLPDQLGAMTVEAETSYAAQAMSDRLALLALSSACYLARLLPERDPHPEVYESLRELMAALPERNLWPALLVTWELALIGELGFGLDLGRCAATGARAELRYISPKSGRAVSAGAGAPYHDKLLPLPPFLAGDDKAPSDADICDGLRLTSYFLEKWVLAPNEMRLPDERIRLLRQLEKAASPAQG</sequence>
<dbReference type="Gene3D" id="2.40.50.140">
    <property type="entry name" value="Nucleic acid-binding proteins"/>
    <property type="match status" value="1"/>
</dbReference>
<dbReference type="PANTHER" id="PTHR33991:SF1">
    <property type="entry name" value="DNA REPAIR PROTEIN RECO"/>
    <property type="match status" value="1"/>
</dbReference>
<dbReference type="AlphaFoldDB" id="A0A397PHV1"/>
<dbReference type="RefSeq" id="WP_119062325.1">
    <property type="nucleotide sequence ID" value="NZ_QXDF01000003.1"/>
</dbReference>
<dbReference type="Pfam" id="PF02565">
    <property type="entry name" value="RecO_C"/>
    <property type="match status" value="1"/>
</dbReference>
<dbReference type="GO" id="GO:0043590">
    <property type="term" value="C:bacterial nucleoid"/>
    <property type="evidence" value="ECO:0007669"/>
    <property type="project" value="TreeGrafter"/>
</dbReference>
<feature type="domain" description="DNA replication/recombination mediator RecO N-terminal" evidence="8">
    <location>
        <begin position="1"/>
        <end position="71"/>
    </location>
</feature>
<dbReference type="InterPro" id="IPR037278">
    <property type="entry name" value="ARFGAP/RecO"/>
</dbReference>
<name>A0A397PHV1_9HYPH</name>
<keyword evidence="10" id="KW-1185">Reference proteome</keyword>
<dbReference type="InterPro" id="IPR022572">
    <property type="entry name" value="DNA_rep/recomb_RecO_N"/>
</dbReference>
<keyword evidence="3 7" id="KW-0227">DNA damage</keyword>
<dbReference type="Proteomes" id="UP000266273">
    <property type="component" value="Unassembled WGS sequence"/>
</dbReference>
<comment type="function">
    <text evidence="7">Involved in DNA repair and RecF pathway recombination.</text>
</comment>